<evidence type="ECO:0000256" key="2">
    <source>
        <dbReference type="SAM" id="MobiDB-lite"/>
    </source>
</evidence>
<dbReference type="VEuPathDB" id="ToxoDB:cyc_03178"/>
<evidence type="ECO:0000313" key="4">
    <source>
        <dbReference type="Proteomes" id="UP000095192"/>
    </source>
</evidence>
<dbReference type="Pfam" id="PF07065">
    <property type="entry name" value="D123"/>
    <property type="match status" value="1"/>
</dbReference>
<feature type="region of interest" description="Disordered" evidence="2">
    <location>
        <begin position="443"/>
        <end position="475"/>
    </location>
</feature>
<feature type="compositionally biased region" description="Low complexity" evidence="2">
    <location>
        <begin position="126"/>
        <end position="141"/>
    </location>
</feature>
<feature type="compositionally biased region" description="Low complexity" evidence="2">
    <location>
        <begin position="400"/>
        <end position="423"/>
    </location>
</feature>
<feature type="region of interest" description="Disordered" evidence="2">
    <location>
        <begin position="1"/>
        <end position="49"/>
    </location>
</feature>
<feature type="region of interest" description="Disordered" evidence="2">
    <location>
        <begin position="390"/>
        <end position="425"/>
    </location>
</feature>
<protein>
    <submittedName>
        <fullName evidence="3">Uncharacterized protein</fullName>
    </submittedName>
</protein>
<dbReference type="GO" id="GO:0005737">
    <property type="term" value="C:cytoplasm"/>
    <property type="evidence" value="ECO:0007669"/>
    <property type="project" value="TreeGrafter"/>
</dbReference>
<organism evidence="3 4">
    <name type="scientific">Cyclospora cayetanensis</name>
    <dbReference type="NCBI Taxonomy" id="88456"/>
    <lineage>
        <taxon>Eukaryota</taxon>
        <taxon>Sar</taxon>
        <taxon>Alveolata</taxon>
        <taxon>Apicomplexa</taxon>
        <taxon>Conoidasida</taxon>
        <taxon>Coccidia</taxon>
        <taxon>Eucoccidiorida</taxon>
        <taxon>Eimeriorina</taxon>
        <taxon>Eimeriidae</taxon>
        <taxon>Cyclospora</taxon>
    </lineage>
</organism>
<comment type="caution">
    <text evidence="3">The sequence shown here is derived from an EMBL/GenBank/DDBJ whole genome shotgun (WGS) entry which is preliminary data.</text>
</comment>
<dbReference type="InterPro" id="IPR009772">
    <property type="entry name" value="CDC123"/>
</dbReference>
<accession>A0A1D3D9K3</accession>
<gene>
    <name evidence="3" type="ORF">cyc_03178</name>
</gene>
<dbReference type="PANTHER" id="PTHR15323">
    <property type="entry name" value="D123 PROTEIN"/>
    <property type="match status" value="1"/>
</dbReference>
<name>A0A1D3D9K3_9EIME</name>
<evidence type="ECO:0000313" key="3">
    <source>
        <dbReference type="EMBL" id="OEH80115.1"/>
    </source>
</evidence>
<keyword evidence="4" id="KW-1185">Reference proteome</keyword>
<feature type="compositionally biased region" description="Polar residues" evidence="2">
    <location>
        <begin position="9"/>
        <end position="25"/>
    </location>
</feature>
<dbReference type="Proteomes" id="UP000095192">
    <property type="component" value="Unassembled WGS sequence"/>
</dbReference>
<dbReference type="PANTHER" id="PTHR15323:SF6">
    <property type="entry name" value="CELL DIVISION CYCLE PROTEIN 123 HOMOLOG"/>
    <property type="match status" value="1"/>
</dbReference>
<proteinExistence type="inferred from homology"/>
<sequence length="848" mass="92302">MAASLGPGKSNNAATQPATGTTSEFRANREASSAAKAAPDLYSASPDRPRALLPEADREIAEAVAPISGCLLLEWLATHFSCRLFADTGRTLCLLPQQLLEVHPSPVVALLERQQEHFSRGKAPAQVTLAQNEQQQQQHPQVSPSARSLQCSSAHDMAHKDAISTSSGSYIPEIHTCCGEGTMPPHRGNSSSGGVDVRRLCQRMRGVRGAAWVCAAKEMEEKLRDTLGPCTLDAFACPFAFAISETGTCNIFPLPQEPDQQQSMKNSSFQVCPPVGFLQLCQQGGDQGSLSELQTLLKEALLDPAWRCRPCRPDGLSEAAFRELFFYLWGPADACMAADVAACHIVQWRLSFNFCSSCPTGRFRCKNGISSNSRGKRGLPDRLLQFTEDWRNSEPSSDGESWLSELPSSPSSSADSPRMSPRADAADAEALEGIHGLPAAAEALPVPGLRTEGEKKSSDTQQKGGKACDERRGGGLSDDAVNNAVAALQQCLSVCIPMAGSRVTPLLNNSTLDDAGWIVAGAHNVNASQITAQAASVRSFLAFACTESWEVLLLLHASAAASRALSDPLQGCADVCSVLGVSLANGNVVRRLSARPEGVYEQLMRKEESSQKEELDFLLSPLEKSHAYIKIPHCLTLVEAYELQKGREFRVFAAGRLPVGISQLWLAECVPELVNSASLRRRTRRAVWQFFLRTLSRQPLPPLFVADVYIHRNADGTESCRLLRLNPWGFQTDPLLFTFDELRTSVLRRCCTSIQLCNSCTSLLSSREVASPGAPPPGRCNCWELCELRYIRGTDEEIYDSQRSLAMPQDFLDIARGGGNSNVEEILLDLKAAHLDVIKKHNRRKQAS</sequence>
<dbReference type="EMBL" id="JROU02000188">
    <property type="protein sequence ID" value="OEH80115.1"/>
    <property type="molecule type" value="Genomic_DNA"/>
</dbReference>
<evidence type="ECO:0000256" key="1">
    <source>
        <dbReference type="ARBA" id="ARBA00011047"/>
    </source>
</evidence>
<comment type="similarity">
    <text evidence="1">Belongs to the CDC123 family.</text>
</comment>
<dbReference type="VEuPathDB" id="ToxoDB:LOC34619916"/>
<reference evidence="3 4" key="1">
    <citation type="journal article" date="2016" name="BMC Genomics">
        <title>Comparative genomics reveals Cyclospora cayetanensis possesses coccidia-like metabolism and invasion components but unique surface antigens.</title>
        <authorList>
            <person name="Liu S."/>
            <person name="Wang L."/>
            <person name="Zheng H."/>
            <person name="Xu Z."/>
            <person name="Roellig D.M."/>
            <person name="Li N."/>
            <person name="Frace M.A."/>
            <person name="Tang K."/>
            <person name="Arrowood M.J."/>
            <person name="Moss D.M."/>
            <person name="Zhang L."/>
            <person name="Feng Y."/>
            <person name="Xiao L."/>
        </authorList>
    </citation>
    <scope>NUCLEOTIDE SEQUENCE [LARGE SCALE GENOMIC DNA]</scope>
    <source>
        <strain evidence="3 4">CHN_HEN01</strain>
    </source>
</reference>
<feature type="region of interest" description="Disordered" evidence="2">
    <location>
        <begin position="121"/>
        <end position="150"/>
    </location>
</feature>
<dbReference type="InParanoid" id="A0A1D3D9K3"/>
<dbReference type="AlphaFoldDB" id="A0A1D3D9K3"/>